<dbReference type="Proteomes" id="UP000270021">
    <property type="component" value="Chromosome"/>
</dbReference>
<evidence type="ECO:0000256" key="1">
    <source>
        <dbReference type="SAM" id="Phobius"/>
    </source>
</evidence>
<protein>
    <recommendedName>
        <fullName evidence="4">DUF4386 family protein</fullName>
    </recommendedName>
</protein>
<dbReference type="OrthoDB" id="3078453at2"/>
<feature type="transmembrane region" description="Helical" evidence="1">
    <location>
        <begin position="95"/>
        <end position="113"/>
    </location>
</feature>
<evidence type="ECO:0000313" key="2">
    <source>
        <dbReference type="EMBL" id="AZN30615.1"/>
    </source>
</evidence>
<keyword evidence="1" id="KW-0812">Transmembrane</keyword>
<name>A0A3Q8WUU4_9ACTO</name>
<keyword evidence="3" id="KW-1185">Reference proteome</keyword>
<accession>A0A3Q8WUU4</accession>
<keyword evidence="1" id="KW-1133">Transmembrane helix</keyword>
<dbReference type="KEGG" id="fsl:EJO69_10120"/>
<feature type="transmembrane region" description="Helical" evidence="1">
    <location>
        <begin position="21"/>
        <end position="42"/>
    </location>
</feature>
<organism evidence="2 3">
    <name type="scientific">Flaviflexus salsibiostraticola</name>
    <dbReference type="NCBI Taxonomy" id="1282737"/>
    <lineage>
        <taxon>Bacteria</taxon>
        <taxon>Bacillati</taxon>
        <taxon>Actinomycetota</taxon>
        <taxon>Actinomycetes</taxon>
        <taxon>Actinomycetales</taxon>
        <taxon>Actinomycetaceae</taxon>
        <taxon>Flaviflexus</taxon>
    </lineage>
</organism>
<evidence type="ECO:0000313" key="3">
    <source>
        <dbReference type="Proteomes" id="UP000270021"/>
    </source>
</evidence>
<sequence length="241" mass="25871">MNTTDSPPADIRQWSGLLRTGAWAAIASVILIILQIALYFVWPPPDTARELFTLLQENPLRGLIALDVLYPLSNLLTLLLYLALGVVLWPDSRSAVTIALSVGGLGMAAYMASLRPVEMLELSNLYVQAEPAHQVALLATGEGMLATWTGTAFDIYYLLNFAALLIFSVLVYQSGVFSRATALWGGAAAVLMAIPSNFGTAGLVVALLSLLPWSVFAVLVGGKLWQLSSEPRGPALRKRAT</sequence>
<feature type="transmembrane region" description="Helical" evidence="1">
    <location>
        <begin position="62"/>
        <end position="88"/>
    </location>
</feature>
<dbReference type="EMBL" id="CP034438">
    <property type="protein sequence ID" value="AZN30615.1"/>
    <property type="molecule type" value="Genomic_DNA"/>
</dbReference>
<feature type="transmembrane region" description="Helical" evidence="1">
    <location>
        <begin position="155"/>
        <end position="173"/>
    </location>
</feature>
<reference evidence="2 3" key="1">
    <citation type="submission" date="2018-12" db="EMBL/GenBank/DDBJ databases">
        <title>Complete genome sequence of Flaviflexus salsibiostraticola KCTC 33148.</title>
        <authorList>
            <person name="Bae J.-W."/>
        </authorList>
    </citation>
    <scope>NUCLEOTIDE SEQUENCE [LARGE SCALE GENOMIC DNA]</scope>
    <source>
        <strain evidence="2 3">KCTC 33148</strain>
    </source>
</reference>
<evidence type="ECO:0008006" key="4">
    <source>
        <dbReference type="Google" id="ProtNLM"/>
    </source>
</evidence>
<gene>
    <name evidence="2" type="ORF">EJO69_10120</name>
</gene>
<proteinExistence type="predicted"/>
<feature type="transmembrane region" description="Helical" evidence="1">
    <location>
        <begin position="204"/>
        <end position="222"/>
    </location>
</feature>
<keyword evidence="1" id="KW-0472">Membrane</keyword>
<dbReference type="AlphaFoldDB" id="A0A3Q8WUU4"/>
<dbReference type="RefSeq" id="WP_126041517.1">
    <property type="nucleotide sequence ID" value="NZ_CP034438.1"/>
</dbReference>